<name>A0A561BRR7_9ACTN</name>
<organism evidence="2 3">
    <name type="scientific">Kribbella amoyensis</name>
    <dbReference type="NCBI Taxonomy" id="996641"/>
    <lineage>
        <taxon>Bacteria</taxon>
        <taxon>Bacillati</taxon>
        <taxon>Actinomycetota</taxon>
        <taxon>Actinomycetes</taxon>
        <taxon>Propionibacteriales</taxon>
        <taxon>Kribbellaceae</taxon>
        <taxon>Kribbella</taxon>
    </lineage>
</organism>
<evidence type="ECO:0000313" key="3">
    <source>
        <dbReference type="Proteomes" id="UP000318380"/>
    </source>
</evidence>
<evidence type="ECO:0000256" key="1">
    <source>
        <dbReference type="SAM" id="SignalP"/>
    </source>
</evidence>
<dbReference type="PROSITE" id="PS51257">
    <property type="entry name" value="PROKAR_LIPOPROTEIN"/>
    <property type="match status" value="1"/>
</dbReference>
<dbReference type="SUPFAM" id="SSF110087">
    <property type="entry name" value="DR1885-like metal-binding protein"/>
    <property type="match status" value="1"/>
</dbReference>
<feature type="chain" id="PRO_5038465449" description="Copper(I)-binding protein" evidence="1">
    <location>
        <begin position="31"/>
        <end position="181"/>
    </location>
</feature>
<dbReference type="EMBL" id="VIVK01000001">
    <property type="protein sequence ID" value="TWD81571.1"/>
    <property type="molecule type" value="Genomic_DNA"/>
</dbReference>
<accession>A0A561BRR7</accession>
<gene>
    <name evidence="2" type="ORF">FB561_2687</name>
</gene>
<evidence type="ECO:0000313" key="2">
    <source>
        <dbReference type="EMBL" id="TWD81571.1"/>
    </source>
</evidence>
<feature type="signal peptide" evidence="1">
    <location>
        <begin position="1"/>
        <end position="30"/>
    </location>
</feature>
<dbReference type="Proteomes" id="UP000318380">
    <property type="component" value="Unassembled WGS sequence"/>
</dbReference>
<proteinExistence type="predicted"/>
<comment type="caution">
    <text evidence="2">The sequence shown here is derived from an EMBL/GenBank/DDBJ whole genome shotgun (WGS) entry which is preliminary data.</text>
</comment>
<dbReference type="InterPro" id="IPR036182">
    <property type="entry name" value="PCuAC_sf"/>
</dbReference>
<dbReference type="OrthoDB" id="3729283at2"/>
<protein>
    <recommendedName>
        <fullName evidence="4">Copper(I)-binding protein</fullName>
    </recommendedName>
</protein>
<sequence length="181" mass="18237">MPITLTRQAVRRTFAATATVTLSIALTACGANFNAQTAQPYQPAEGTNADSGSIAVRNLLVMASEDGKGELHGAIVNNGADPDTLVSIASAPEGTEPAGATEDPVSVTFGNVRPMTLVPGQMLSLPPATGAPFTVTGGKPGDMVAVTITFGKAAPITTAIPVLTLDHYSPSPRADGGEAHG</sequence>
<dbReference type="AlphaFoldDB" id="A0A561BRR7"/>
<dbReference type="RefSeq" id="WP_145806511.1">
    <property type="nucleotide sequence ID" value="NZ_VIVK01000001.1"/>
</dbReference>
<reference evidence="2 3" key="1">
    <citation type="submission" date="2019-06" db="EMBL/GenBank/DDBJ databases">
        <title>Sequencing the genomes of 1000 actinobacteria strains.</title>
        <authorList>
            <person name="Klenk H.-P."/>
        </authorList>
    </citation>
    <scope>NUCLEOTIDE SEQUENCE [LARGE SCALE GENOMIC DNA]</scope>
    <source>
        <strain evidence="2 3">DSM 24683</strain>
    </source>
</reference>
<keyword evidence="3" id="KW-1185">Reference proteome</keyword>
<keyword evidence="1" id="KW-0732">Signal</keyword>
<evidence type="ECO:0008006" key="4">
    <source>
        <dbReference type="Google" id="ProtNLM"/>
    </source>
</evidence>